<keyword evidence="2" id="KW-0732">Signal</keyword>
<dbReference type="AlphaFoldDB" id="A0A410WZ37"/>
<evidence type="ECO:0000313" key="5">
    <source>
        <dbReference type="EMBL" id="QAV19451.1"/>
    </source>
</evidence>
<dbReference type="Proteomes" id="UP001527202">
    <property type="component" value="Unassembled WGS sequence"/>
</dbReference>
<dbReference type="SUPFAM" id="SSF49785">
    <property type="entry name" value="Galactose-binding domain-like"/>
    <property type="match status" value="1"/>
</dbReference>
<dbReference type="Proteomes" id="UP000288943">
    <property type="component" value="Chromosome"/>
</dbReference>
<organism evidence="5 6">
    <name type="scientific">Paenibacillus chitinolyticus</name>
    <dbReference type="NCBI Taxonomy" id="79263"/>
    <lineage>
        <taxon>Bacteria</taxon>
        <taxon>Bacillati</taxon>
        <taxon>Bacillota</taxon>
        <taxon>Bacilli</taxon>
        <taxon>Bacillales</taxon>
        <taxon>Paenibacillaceae</taxon>
        <taxon>Paenibacillus</taxon>
    </lineage>
</organism>
<dbReference type="Pfam" id="PF02018">
    <property type="entry name" value="CBM_4_9"/>
    <property type="match status" value="1"/>
</dbReference>
<dbReference type="InterPro" id="IPR003305">
    <property type="entry name" value="CenC_carb-bd"/>
</dbReference>
<dbReference type="OrthoDB" id="7054537at2"/>
<evidence type="ECO:0000313" key="6">
    <source>
        <dbReference type="Proteomes" id="UP000288943"/>
    </source>
</evidence>
<proteinExistence type="predicted"/>
<dbReference type="KEGG" id="pchi:PC41400_18000"/>
<feature type="chain" id="PRO_5019571134" evidence="2">
    <location>
        <begin position="31"/>
        <end position="495"/>
    </location>
</feature>
<name>A0A410WZ37_9BACL</name>
<evidence type="ECO:0000313" key="4">
    <source>
        <dbReference type="EMBL" id="MCY9596436.1"/>
    </source>
</evidence>
<dbReference type="Gene3D" id="2.60.120.260">
    <property type="entry name" value="Galactose-binding domain-like"/>
    <property type="match status" value="1"/>
</dbReference>
<accession>A0A410WZ37</accession>
<keyword evidence="1" id="KW-0378">Hydrolase</keyword>
<evidence type="ECO:0000313" key="7">
    <source>
        <dbReference type="Proteomes" id="UP001527202"/>
    </source>
</evidence>
<dbReference type="GO" id="GO:0016798">
    <property type="term" value="F:hydrolase activity, acting on glycosyl bonds"/>
    <property type="evidence" value="ECO:0007669"/>
    <property type="project" value="InterPro"/>
</dbReference>
<reference evidence="4 7" key="2">
    <citation type="submission" date="2022-05" db="EMBL/GenBank/DDBJ databases">
        <title>Genome Sequencing of Bee-Associated Microbes.</title>
        <authorList>
            <person name="Dunlap C."/>
        </authorList>
    </citation>
    <scope>NUCLEOTIDE SEQUENCE [LARGE SCALE GENOMIC DNA]</scope>
    <source>
        <strain evidence="4 7">NRRL B-23120</strain>
    </source>
</reference>
<dbReference type="EMBL" id="JAMDMJ010000013">
    <property type="protein sequence ID" value="MCY9596436.1"/>
    <property type="molecule type" value="Genomic_DNA"/>
</dbReference>
<evidence type="ECO:0000259" key="3">
    <source>
        <dbReference type="Pfam" id="PF02018"/>
    </source>
</evidence>
<evidence type="ECO:0000256" key="2">
    <source>
        <dbReference type="SAM" id="SignalP"/>
    </source>
</evidence>
<dbReference type="EMBL" id="CP026520">
    <property type="protein sequence ID" value="QAV19451.1"/>
    <property type="molecule type" value="Genomic_DNA"/>
</dbReference>
<keyword evidence="7" id="KW-1185">Reference proteome</keyword>
<feature type="signal peptide" evidence="2">
    <location>
        <begin position="1"/>
        <end position="30"/>
    </location>
</feature>
<feature type="domain" description="CBM-cenC" evidence="3">
    <location>
        <begin position="61"/>
        <end position="181"/>
    </location>
</feature>
<dbReference type="RefSeq" id="WP_042226569.1">
    <property type="nucleotide sequence ID" value="NZ_CP026520.1"/>
</dbReference>
<gene>
    <name evidence="4" type="ORF">M5X16_11700</name>
    <name evidence="5" type="ORF">PC41400_18000</name>
</gene>
<dbReference type="InterPro" id="IPR008979">
    <property type="entry name" value="Galactose-bd-like_sf"/>
</dbReference>
<protein>
    <submittedName>
        <fullName evidence="5">Carbohydrate-binding protein</fullName>
    </submittedName>
</protein>
<sequence length="495" mass="53508">MKKFMYAPLSLGMAFSLLFGLSGLPSNGHAAGNDLLLNPEIISGSTDRTDSGSAVLNLGDNLITNPGFEDNLASWTNWGNTAAVTSPSFAGAKSARIASGEGGAGQIISGIPSGKTYVLSGHGSVSASTDTAIVGVDCLDANNNVLAKNTLRFNQTLYEFKSTAFTTVPGTAKLQVYIYKNADSGANAFLDDLSLKARSGVQAINKDVKAMWVWQETTSALQDSAERSTLFQFAQDKGVNVLLLYINKTHLTTNNTQLKQFISQAHAQGIRVEAVSGEKEWGLTDNHSIGLERITDVITFNGSAASSEKFDGVHQDIEVYLNKEKWESNKTDVMKQALAYIDKATALMSGTGMTYAQDIPRWYDGPEYTVTYNGVDKGFYKHLIDRLDWVGLMDYTDRYSDGQWQAVRDAQSEIDYAAQVGKKITVGLETIDPVTAGGDSITFYEEGLDDLDRALAAIKAHYDGNAGFGGVAVHSYGKQKGNAYYSLPVKADNHY</sequence>
<evidence type="ECO:0000256" key="1">
    <source>
        <dbReference type="ARBA" id="ARBA00022801"/>
    </source>
</evidence>
<dbReference type="GeneID" id="95376688"/>
<reference evidence="5 6" key="1">
    <citation type="submission" date="2018-01" db="EMBL/GenBank/DDBJ databases">
        <title>The whole genome sequencing and assembly of Paenibacillus chitinolyticus KCCM 41400 strain.</title>
        <authorList>
            <person name="Kim J.-Y."/>
            <person name="Park M.-K."/>
            <person name="Lee Y.-J."/>
            <person name="Yi H."/>
            <person name="Bahn Y.-S."/>
            <person name="Kim J.F."/>
            <person name="Lee D.-W."/>
        </authorList>
    </citation>
    <scope>NUCLEOTIDE SEQUENCE [LARGE SCALE GENOMIC DNA]</scope>
    <source>
        <strain evidence="5 6">KCCM 41400</strain>
    </source>
</reference>